<evidence type="ECO:0000256" key="1">
    <source>
        <dbReference type="ARBA" id="ARBA00004167"/>
    </source>
</evidence>
<feature type="transmembrane region" description="Helical" evidence="5">
    <location>
        <begin position="500"/>
        <end position="520"/>
    </location>
</feature>
<comment type="subcellular location">
    <subcellularLocation>
        <location evidence="1">Membrane</location>
        <topology evidence="1">Single-pass membrane protein</topology>
    </subcellularLocation>
</comment>
<name>A0A4Z1PGJ4_9PEZI</name>
<keyword evidence="2 5" id="KW-0812">Transmembrane</keyword>
<sequence>MNAATQMPCLLTTDNFHTYILKVTTIGPFQPYQIQLLCVDLEEVHKAAVAIKKYLAVFMETMQKDLIKRDFAHYNRLGTVEAFERPGGSGSHDDYMAATIEFERGELQPEPQTIACLESLPKVHNGDEFEDYFTEIFNAACHNQGLADEESGIWSKFELPGPPSFTMKDVITLTKNTVVYTELKDIYAHAQIARAWLSKVSTSHGLNEDAADGDEKVLRAFLLLHDVEGFPLLEDFCNKDKKDWEMVQWIMQPMIKVLQEGSTQLYLLHRWKWLVLPPGLAKRGRRGCPAIPAIPAVWRYNEVEVEEEVSTTESIDEIEVEGLVQDWEAKWPSAETPPEAYLQGILSVAFHIDAKMLLEFGNRAGPSSFTETDILALPNSKPEVWEELKDILGHARVLDAWLKRTADGEPVDMMTRKFCTEDVRNWEMLRWIIQPLDHLLEDVNQRHFLFRQKKWMLLNSGDEQADGTYLERNESLSISGIEHAVALSISGIKHAEALSILGQGVYVFIARVILASVACISRGDSRMKCAPLCSTWSCGILSFSFLLATTQSTGSTGHSSSSTSSSSSTVSSSSYTYSFTSASALAASSPSRSGISGGAITGIVIAILAALALLSGVFFLFFRKKKQKSVALPQDEYEADVKVYPGGPESPGQQYAPQELASSDERFEMPAPYSKPAAVEMPAVGFNQTACPFDEHPLSNTAFMGGSRVYTSRIHIFPLPSDQPTFRIHYTSNFYYVGSCSLLYDTNLTTWCLETLKRERYQTCAQQGRERDCRLDWALPLSTSTMSAWS</sequence>
<dbReference type="InterPro" id="IPR051694">
    <property type="entry name" value="Immunoregulatory_rcpt-like"/>
</dbReference>
<accession>A0A4Z1PGJ4</accession>
<organism evidence="6 7">
    <name type="scientific">Venturia nashicola</name>
    <dbReference type="NCBI Taxonomy" id="86259"/>
    <lineage>
        <taxon>Eukaryota</taxon>
        <taxon>Fungi</taxon>
        <taxon>Dikarya</taxon>
        <taxon>Ascomycota</taxon>
        <taxon>Pezizomycotina</taxon>
        <taxon>Dothideomycetes</taxon>
        <taxon>Pleosporomycetidae</taxon>
        <taxon>Venturiales</taxon>
        <taxon>Venturiaceae</taxon>
        <taxon>Venturia</taxon>
    </lineage>
</organism>
<keyword evidence="3 5" id="KW-1133">Transmembrane helix</keyword>
<evidence type="ECO:0000256" key="2">
    <source>
        <dbReference type="ARBA" id="ARBA00022692"/>
    </source>
</evidence>
<dbReference type="EMBL" id="SNSC02000001">
    <property type="protein sequence ID" value="TID27726.1"/>
    <property type="molecule type" value="Genomic_DNA"/>
</dbReference>
<keyword evidence="4 5" id="KW-0472">Membrane</keyword>
<feature type="transmembrane region" description="Helical" evidence="5">
    <location>
        <begin position="599"/>
        <end position="622"/>
    </location>
</feature>
<keyword evidence="7" id="KW-1185">Reference proteome</keyword>
<evidence type="ECO:0000313" key="7">
    <source>
        <dbReference type="Proteomes" id="UP000298493"/>
    </source>
</evidence>
<feature type="transmembrane region" description="Helical" evidence="5">
    <location>
        <begin position="532"/>
        <end position="550"/>
    </location>
</feature>
<evidence type="ECO:0000313" key="6">
    <source>
        <dbReference type="EMBL" id="TID27726.1"/>
    </source>
</evidence>
<dbReference type="GO" id="GO:0071944">
    <property type="term" value="C:cell periphery"/>
    <property type="evidence" value="ECO:0007669"/>
    <property type="project" value="UniProtKB-ARBA"/>
</dbReference>
<dbReference type="PANTHER" id="PTHR15549">
    <property type="entry name" value="PAIRED IMMUNOGLOBULIN-LIKE TYPE 2 RECEPTOR"/>
    <property type="match status" value="1"/>
</dbReference>
<dbReference type="Proteomes" id="UP000298493">
    <property type="component" value="Unassembled WGS sequence"/>
</dbReference>
<evidence type="ECO:0000256" key="3">
    <source>
        <dbReference type="ARBA" id="ARBA00022989"/>
    </source>
</evidence>
<reference evidence="6 7" key="1">
    <citation type="submission" date="2019-04" db="EMBL/GenBank/DDBJ databases">
        <title>High contiguity whole genome sequence and gene annotation resource for two Venturia nashicola isolates.</title>
        <authorList>
            <person name="Prokchorchik M."/>
            <person name="Won K."/>
            <person name="Lee Y."/>
            <person name="Choi E.D."/>
            <person name="Segonzac C."/>
            <person name="Sohn K.H."/>
        </authorList>
    </citation>
    <scope>NUCLEOTIDE SEQUENCE [LARGE SCALE GENOMIC DNA]</scope>
    <source>
        <strain evidence="6 7">PRI2</strain>
    </source>
</reference>
<proteinExistence type="predicted"/>
<gene>
    <name evidence="6" type="ORF">E6O75_ATG00493</name>
</gene>
<dbReference type="AlphaFoldDB" id="A0A4Z1PGJ4"/>
<evidence type="ECO:0000256" key="4">
    <source>
        <dbReference type="ARBA" id="ARBA00023136"/>
    </source>
</evidence>
<protein>
    <submittedName>
        <fullName evidence="6">Uncharacterized protein</fullName>
    </submittedName>
</protein>
<comment type="caution">
    <text evidence="6">The sequence shown here is derived from an EMBL/GenBank/DDBJ whole genome shotgun (WGS) entry which is preliminary data.</text>
</comment>
<dbReference type="GO" id="GO:0016020">
    <property type="term" value="C:membrane"/>
    <property type="evidence" value="ECO:0007669"/>
    <property type="project" value="UniProtKB-SubCell"/>
</dbReference>
<evidence type="ECO:0000256" key="5">
    <source>
        <dbReference type="SAM" id="Phobius"/>
    </source>
</evidence>